<reference evidence="2 3" key="1">
    <citation type="submission" date="2018-08" db="EMBL/GenBank/DDBJ databases">
        <title>A genome reference for cultivated species of the human gut microbiota.</title>
        <authorList>
            <person name="Zou Y."/>
            <person name="Xue W."/>
            <person name="Luo G."/>
        </authorList>
    </citation>
    <scope>NUCLEOTIDE SEQUENCE [LARGE SCALE GENOMIC DNA]</scope>
    <source>
        <strain evidence="2 3">AM50-4</strain>
    </source>
</reference>
<organism evidence="2 3">
    <name type="scientific">Bacteroides uniformis</name>
    <dbReference type="NCBI Taxonomy" id="820"/>
    <lineage>
        <taxon>Bacteria</taxon>
        <taxon>Pseudomonadati</taxon>
        <taxon>Bacteroidota</taxon>
        <taxon>Bacteroidia</taxon>
        <taxon>Bacteroidales</taxon>
        <taxon>Bacteroidaceae</taxon>
        <taxon>Bacteroides</taxon>
    </lineage>
</organism>
<dbReference type="InterPro" id="IPR020845">
    <property type="entry name" value="AMP-binding_CS"/>
</dbReference>
<evidence type="ECO:0000259" key="1">
    <source>
        <dbReference type="Pfam" id="PF00501"/>
    </source>
</evidence>
<dbReference type="InterPro" id="IPR000873">
    <property type="entry name" value="AMP-dep_synth/lig_dom"/>
</dbReference>
<dbReference type="GO" id="GO:0016405">
    <property type="term" value="F:CoA-ligase activity"/>
    <property type="evidence" value="ECO:0007669"/>
    <property type="project" value="TreeGrafter"/>
</dbReference>
<evidence type="ECO:0000313" key="3">
    <source>
        <dbReference type="Proteomes" id="UP000283684"/>
    </source>
</evidence>
<dbReference type="Proteomes" id="UP000283684">
    <property type="component" value="Unassembled WGS sequence"/>
</dbReference>
<dbReference type="PANTHER" id="PTHR24096">
    <property type="entry name" value="LONG-CHAIN-FATTY-ACID--COA LIGASE"/>
    <property type="match status" value="1"/>
</dbReference>
<sequence length="357" mass="40053">MFKKDRTTIWSTVSSLSTCVNEELAILLTTSGSTGSPKLVRLSHLNLLANTTSICQYLNIKSDDIGITCLPLYYSFGLSLLNTHLYQGASVIVTDESFLNPLFWKMIQEYHVTTFSGVPYSFSILKRIGLDRFDLSSVRYVTQAGGKLPKEDVEYWDNYFKKRGIDLIVMYGQTEATARMSYLPSAFLKNHSGSIGIAIPGGRFSIIKDGKIVTTSESEGELIYQGDNVSMGYAENKDDLTLGDCNQGTLHTGDLAYRDKDGFYYITGRMKRFVKLFGNRTNLDELEGILKQNGIEALCAGTDDNLRIYIKDLSLRDKTEEIIRKNTLISTLAYKIIVIDHFPISESGKIMYAKLLE</sequence>
<dbReference type="EMBL" id="QSEE01000006">
    <property type="protein sequence ID" value="RGZ49522.1"/>
    <property type="molecule type" value="Genomic_DNA"/>
</dbReference>
<dbReference type="Pfam" id="PF00501">
    <property type="entry name" value="AMP-binding"/>
    <property type="match status" value="1"/>
</dbReference>
<dbReference type="PROSITE" id="PS00455">
    <property type="entry name" value="AMP_BINDING"/>
    <property type="match status" value="1"/>
</dbReference>
<evidence type="ECO:0000313" key="2">
    <source>
        <dbReference type="EMBL" id="RGZ49522.1"/>
    </source>
</evidence>
<dbReference type="SUPFAM" id="SSF56801">
    <property type="entry name" value="Acetyl-CoA synthetase-like"/>
    <property type="match status" value="1"/>
</dbReference>
<name>A0A413NLW9_BACUN</name>
<gene>
    <name evidence="2" type="ORF">DW988_07980</name>
</gene>
<dbReference type="Gene3D" id="3.40.50.12780">
    <property type="entry name" value="N-terminal domain of ligase-like"/>
    <property type="match status" value="1"/>
</dbReference>
<feature type="domain" description="AMP-dependent synthetase/ligase" evidence="1">
    <location>
        <begin position="18"/>
        <end position="233"/>
    </location>
</feature>
<protein>
    <submittedName>
        <fullName evidence="2">AMP-dependent synthetase</fullName>
    </submittedName>
</protein>
<dbReference type="AlphaFoldDB" id="A0A413NLW9"/>
<proteinExistence type="predicted"/>
<comment type="caution">
    <text evidence="2">The sequence shown here is derived from an EMBL/GenBank/DDBJ whole genome shotgun (WGS) entry which is preliminary data.</text>
</comment>
<dbReference type="InterPro" id="IPR042099">
    <property type="entry name" value="ANL_N_sf"/>
</dbReference>
<accession>A0A413NLW9</accession>